<gene>
    <name evidence="1" type="ORF">BD289DRAFT_165136</name>
</gene>
<name>A0A2T2ZU79_9PEZI</name>
<sequence length="244" mass="27005">MTAAHPLDRRARARTWADGGAGRSSVVCPCLRFCGISSLFLSLSLLQQETLIILFALPASWDRALRYRGLHRQTPLFTRVWSFCAKTQRLVRLLERRRVLAFPICRVSLCSWSRCPTHDFCSPRDGMPGLFQSSPVPPCKAACLLWTCLVVQGAQLVPIGTHSARLHHGGVVWCGVVWRRVKVFETRRINSQSRPTRYLAQLPILQQEAAPGSARASVVAEGRCLRDGDGDSSSSGGKLRLVGV</sequence>
<dbReference type="Proteomes" id="UP000241462">
    <property type="component" value="Unassembled WGS sequence"/>
</dbReference>
<evidence type="ECO:0000313" key="1">
    <source>
        <dbReference type="EMBL" id="PSR76954.1"/>
    </source>
</evidence>
<organism evidence="1 2">
    <name type="scientific">Coniella lustricola</name>
    <dbReference type="NCBI Taxonomy" id="2025994"/>
    <lineage>
        <taxon>Eukaryota</taxon>
        <taxon>Fungi</taxon>
        <taxon>Dikarya</taxon>
        <taxon>Ascomycota</taxon>
        <taxon>Pezizomycotina</taxon>
        <taxon>Sordariomycetes</taxon>
        <taxon>Sordariomycetidae</taxon>
        <taxon>Diaporthales</taxon>
        <taxon>Schizoparmaceae</taxon>
        <taxon>Coniella</taxon>
    </lineage>
</organism>
<reference evidence="1 2" key="1">
    <citation type="journal article" date="2018" name="Mycol. Prog.">
        <title>Coniella lustricola, a new species from submerged detritus.</title>
        <authorList>
            <person name="Raudabaugh D.B."/>
            <person name="Iturriaga T."/>
            <person name="Carver A."/>
            <person name="Mondo S."/>
            <person name="Pangilinan J."/>
            <person name="Lipzen A."/>
            <person name="He G."/>
            <person name="Amirebrahimi M."/>
            <person name="Grigoriev I.V."/>
            <person name="Miller A.N."/>
        </authorList>
    </citation>
    <scope>NUCLEOTIDE SEQUENCE [LARGE SCALE GENOMIC DNA]</scope>
    <source>
        <strain evidence="1 2">B22-T-1</strain>
    </source>
</reference>
<accession>A0A2T2ZU79</accession>
<dbReference type="EMBL" id="KZ678683">
    <property type="protein sequence ID" value="PSR76954.1"/>
    <property type="molecule type" value="Genomic_DNA"/>
</dbReference>
<keyword evidence="2" id="KW-1185">Reference proteome</keyword>
<dbReference type="AlphaFoldDB" id="A0A2T2ZU79"/>
<protein>
    <submittedName>
        <fullName evidence="1">Uncharacterized protein</fullName>
    </submittedName>
</protein>
<evidence type="ECO:0000313" key="2">
    <source>
        <dbReference type="Proteomes" id="UP000241462"/>
    </source>
</evidence>
<dbReference type="InParanoid" id="A0A2T2ZU79"/>
<proteinExistence type="predicted"/>